<accession>A0ABY8CCX0</accession>
<evidence type="ECO:0000256" key="3">
    <source>
        <dbReference type="RuleBase" id="RU000590"/>
    </source>
</evidence>
<dbReference type="GO" id="GO:0004177">
    <property type="term" value="F:aminopeptidase activity"/>
    <property type="evidence" value="ECO:0007669"/>
    <property type="project" value="UniProtKB-KW"/>
</dbReference>
<feature type="domain" description="Peptidase M24" evidence="5">
    <location>
        <begin position="6"/>
        <end position="209"/>
    </location>
</feature>
<evidence type="ECO:0000313" key="6">
    <source>
        <dbReference type="EMBL" id="WEL19064.1"/>
    </source>
</evidence>
<sequence>MERIKAIRKAADIASQTMGFAREQEAVGMTEKELAEMIDERMRELGASRNAFDTIVGAGENGAEIHHVPDDRVICEGEPVVIDLGCVYNEYCSDMTRTVVFGGSPGEKYREVFEAVKESQRKAISAVRAGVNARDVDAAARDYLEEKGWGKNFVHSTGHGVGKKVHEKPSLSPGSEDKLEEGNVVTIEPGVYIEGEFGVRIEDLMVVREEDYEILGR</sequence>
<dbReference type="Pfam" id="PF00557">
    <property type="entry name" value="Peptidase_M24"/>
    <property type="match status" value="1"/>
</dbReference>
<dbReference type="Gene3D" id="3.90.230.10">
    <property type="entry name" value="Creatinase/methionine aminopeptidase superfamily"/>
    <property type="match status" value="1"/>
</dbReference>
<evidence type="ECO:0000256" key="1">
    <source>
        <dbReference type="ARBA" id="ARBA00022723"/>
    </source>
</evidence>
<evidence type="ECO:0000256" key="2">
    <source>
        <dbReference type="ARBA" id="ARBA00022801"/>
    </source>
</evidence>
<evidence type="ECO:0000313" key="7">
    <source>
        <dbReference type="Proteomes" id="UP001218034"/>
    </source>
</evidence>
<dbReference type="RefSeq" id="WP_347721936.1">
    <property type="nucleotide sequence ID" value="NZ_CP104395.1"/>
</dbReference>
<keyword evidence="6" id="KW-0031">Aminopeptidase</keyword>
<dbReference type="CDD" id="cd01092">
    <property type="entry name" value="APP-like"/>
    <property type="match status" value="1"/>
</dbReference>
<dbReference type="InterPro" id="IPR001131">
    <property type="entry name" value="Peptidase_M24B_aminopep-P_CS"/>
</dbReference>
<gene>
    <name evidence="6" type="primary">pepP</name>
    <name evidence="6" type="ORF">SVXNc_0032</name>
</gene>
<comment type="similarity">
    <text evidence="3">Belongs to the peptidase M24B family.</text>
</comment>
<feature type="region of interest" description="Disordered" evidence="4">
    <location>
        <begin position="158"/>
        <end position="180"/>
    </location>
</feature>
<dbReference type="GeneID" id="90589467"/>
<dbReference type="PROSITE" id="PS00491">
    <property type="entry name" value="PROLINE_PEPTIDASE"/>
    <property type="match status" value="1"/>
</dbReference>
<evidence type="ECO:0000259" key="5">
    <source>
        <dbReference type="Pfam" id="PF00557"/>
    </source>
</evidence>
<protein>
    <submittedName>
        <fullName evidence="6">Xaa-Pro aminopeptidase</fullName>
    </submittedName>
</protein>
<dbReference type="InterPro" id="IPR036005">
    <property type="entry name" value="Creatinase/aminopeptidase-like"/>
</dbReference>
<dbReference type="InterPro" id="IPR050659">
    <property type="entry name" value="Peptidase_M24B"/>
</dbReference>
<dbReference type="EMBL" id="CP104395">
    <property type="protein sequence ID" value="WEL19064.1"/>
    <property type="molecule type" value="Genomic_DNA"/>
</dbReference>
<keyword evidence="1 3" id="KW-0479">Metal-binding</keyword>
<dbReference type="SUPFAM" id="SSF55920">
    <property type="entry name" value="Creatinase/aminopeptidase"/>
    <property type="match status" value="1"/>
</dbReference>
<name>A0ABY8CCX0_9ARCH</name>
<organism evidence="6 7">
    <name type="scientific">Candidatus Nanohalococcus occultus</name>
    <dbReference type="NCBI Taxonomy" id="2978047"/>
    <lineage>
        <taxon>Archaea</taxon>
        <taxon>Candidatus Nanohalarchaeota</taxon>
        <taxon>Candidatus Nanohalarchaeota incertae sedis</taxon>
        <taxon>Candidatus Nanohalococcus</taxon>
    </lineage>
</organism>
<dbReference type="PANTHER" id="PTHR46112:SF2">
    <property type="entry name" value="XAA-PRO AMINOPEPTIDASE P-RELATED"/>
    <property type="match status" value="1"/>
</dbReference>
<dbReference type="PANTHER" id="PTHR46112">
    <property type="entry name" value="AMINOPEPTIDASE"/>
    <property type="match status" value="1"/>
</dbReference>
<keyword evidence="7" id="KW-1185">Reference proteome</keyword>
<keyword evidence="6" id="KW-0645">Protease</keyword>
<dbReference type="InterPro" id="IPR000994">
    <property type="entry name" value="Pept_M24"/>
</dbReference>
<proteinExistence type="inferred from homology"/>
<keyword evidence="2" id="KW-0378">Hydrolase</keyword>
<dbReference type="Proteomes" id="UP001218034">
    <property type="component" value="Chromosome"/>
</dbReference>
<reference evidence="6 7" key="1">
    <citation type="submission" date="2022-09" db="EMBL/GenBank/DDBJ databases">
        <title>Xylan utilization by haloarchaea-nanohaloarchaea associations.</title>
        <authorList>
            <person name="Yakimov M."/>
        </authorList>
    </citation>
    <scope>NUCLEOTIDE SEQUENCE [LARGE SCALE GENOMIC DNA]</scope>
    <source>
        <strain evidence="6 7">SVXNc</strain>
    </source>
</reference>
<evidence type="ECO:0000256" key="4">
    <source>
        <dbReference type="SAM" id="MobiDB-lite"/>
    </source>
</evidence>